<dbReference type="OrthoDB" id="10595485at2759"/>
<proteinExistence type="predicted"/>
<keyword evidence="2" id="KW-0472">Membrane</keyword>
<keyword evidence="4" id="KW-1185">Reference proteome</keyword>
<evidence type="ECO:0000313" key="3">
    <source>
        <dbReference type="EMBL" id="TKR86709.1"/>
    </source>
</evidence>
<protein>
    <submittedName>
        <fullName evidence="3">Uncharacterized protein</fullName>
    </submittedName>
</protein>
<gene>
    <name evidence="3" type="ORF">L596_011241</name>
</gene>
<sequence>MVEVNVKHLLLRLLVLLVHVLWFVAYVVQWSLSGSMSYAFNSTTVSWVAGVFCALLTLYSVILFGILLVVRKVVMFTFARILMSALSFIAATLMIACHDHVVILAYLSWLSLLVEVVSGRAANHTVKDLKSSKVPKSEDSLKGQEKKPKTKKEPKSKISEEPKSNEKSREESKSGPRSED</sequence>
<feature type="transmembrane region" description="Helical" evidence="2">
    <location>
        <begin position="77"/>
        <end position="96"/>
    </location>
</feature>
<feature type="transmembrane region" description="Helical" evidence="2">
    <location>
        <begin position="48"/>
        <end position="70"/>
    </location>
</feature>
<dbReference type="EMBL" id="AZBU02000003">
    <property type="protein sequence ID" value="TKR86709.1"/>
    <property type="molecule type" value="Genomic_DNA"/>
</dbReference>
<keyword evidence="2" id="KW-0812">Transmembrane</keyword>
<evidence type="ECO:0000256" key="1">
    <source>
        <dbReference type="SAM" id="MobiDB-lite"/>
    </source>
</evidence>
<feature type="transmembrane region" description="Helical" evidence="2">
    <location>
        <begin position="9"/>
        <end position="28"/>
    </location>
</feature>
<feature type="region of interest" description="Disordered" evidence="1">
    <location>
        <begin position="128"/>
        <end position="180"/>
    </location>
</feature>
<keyword evidence="2" id="KW-1133">Transmembrane helix</keyword>
<organism evidence="3 4">
    <name type="scientific">Steinernema carpocapsae</name>
    <name type="common">Entomopathogenic nematode</name>
    <dbReference type="NCBI Taxonomy" id="34508"/>
    <lineage>
        <taxon>Eukaryota</taxon>
        <taxon>Metazoa</taxon>
        <taxon>Ecdysozoa</taxon>
        <taxon>Nematoda</taxon>
        <taxon>Chromadorea</taxon>
        <taxon>Rhabditida</taxon>
        <taxon>Tylenchina</taxon>
        <taxon>Panagrolaimomorpha</taxon>
        <taxon>Strongyloidoidea</taxon>
        <taxon>Steinernematidae</taxon>
        <taxon>Steinernema</taxon>
    </lineage>
</organism>
<dbReference type="Proteomes" id="UP000298663">
    <property type="component" value="Unassembled WGS sequence"/>
</dbReference>
<feature type="transmembrane region" description="Helical" evidence="2">
    <location>
        <begin position="102"/>
        <end position="122"/>
    </location>
</feature>
<evidence type="ECO:0000256" key="2">
    <source>
        <dbReference type="SAM" id="Phobius"/>
    </source>
</evidence>
<comment type="caution">
    <text evidence="3">The sequence shown here is derived from an EMBL/GenBank/DDBJ whole genome shotgun (WGS) entry which is preliminary data.</text>
</comment>
<reference evidence="3 4" key="1">
    <citation type="journal article" date="2015" name="Genome Biol.">
        <title>Comparative genomics of Steinernema reveals deeply conserved gene regulatory networks.</title>
        <authorList>
            <person name="Dillman A.R."/>
            <person name="Macchietto M."/>
            <person name="Porter C.F."/>
            <person name="Rogers A."/>
            <person name="Williams B."/>
            <person name="Antoshechkin I."/>
            <person name="Lee M.M."/>
            <person name="Goodwin Z."/>
            <person name="Lu X."/>
            <person name="Lewis E.E."/>
            <person name="Goodrich-Blair H."/>
            <person name="Stock S.P."/>
            <person name="Adams B.J."/>
            <person name="Sternberg P.W."/>
            <person name="Mortazavi A."/>
        </authorList>
    </citation>
    <scope>NUCLEOTIDE SEQUENCE [LARGE SCALE GENOMIC DNA]</scope>
    <source>
        <strain evidence="3 4">ALL</strain>
    </source>
</reference>
<reference evidence="3 4" key="2">
    <citation type="journal article" date="2019" name="G3 (Bethesda)">
        <title>Hybrid Assembly of the Genome of the Entomopathogenic Nematode Steinernema carpocapsae Identifies the X-Chromosome.</title>
        <authorList>
            <person name="Serra L."/>
            <person name="Macchietto M."/>
            <person name="Macias-Munoz A."/>
            <person name="McGill C.J."/>
            <person name="Rodriguez I.M."/>
            <person name="Rodriguez B."/>
            <person name="Murad R."/>
            <person name="Mortazavi A."/>
        </authorList>
    </citation>
    <scope>NUCLEOTIDE SEQUENCE [LARGE SCALE GENOMIC DNA]</scope>
    <source>
        <strain evidence="3 4">ALL</strain>
    </source>
</reference>
<name>A0A4U5NT85_STECR</name>
<evidence type="ECO:0000313" key="4">
    <source>
        <dbReference type="Proteomes" id="UP000298663"/>
    </source>
</evidence>
<dbReference type="AlphaFoldDB" id="A0A4U5NT85"/>
<accession>A0A4U5NT85</accession>